<evidence type="ECO:0000313" key="2">
    <source>
        <dbReference type="Proteomes" id="UP001157353"/>
    </source>
</evidence>
<dbReference type="GO" id="GO:0032259">
    <property type="term" value="P:methylation"/>
    <property type="evidence" value="ECO:0007669"/>
    <property type="project" value="UniProtKB-KW"/>
</dbReference>
<comment type="caution">
    <text evidence="1">The sequence shown here is derived from an EMBL/GenBank/DDBJ whole genome shotgun (WGS) entry which is preliminary data.</text>
</comment>
<dbReference type="EMBL" id="BSPQ01000010">
    <property type="protein sequence ID" value="GLS91141.1"/>
    <property type="molecule type" value="Genomic_DNA"/>
</dbReference>
<reference evidence="2" key="1">
    <citation type="journal article" date="2019" name="Int. J. Syst. Evol. Microbiol.">
        <title>The Global Catalogue of Microorganisms (GCM) 10K type strain sequencing project: providing services to taxonomists for standard genome sequencing and annotation.</title>
        <authorList>
            <consortium name="The Broad Institute Genomics Platform"/>
            <consortium name="The Broad Institute Genome Sequencing Center for Infectious Disease"/>
            <person name="Wu L."/>
            <person name="Ma J."/>
        </authorList>
    </citation>
    <scope>NUCLEOTIDE SEQUENCE [LARGE SCALE GENOMIC DNA]</scope>
    <source>
        <strain evidence="2">NBRC 103166</strain>
    </source>
</reference>
<dbReference type="Pfam" id="PF12847">
    <property type="entry name" value="Methyltransf_18"/>
    <property type="match status" value="1"/>
</dbReference>
<dbReference type="SUPFAM" id="SSF53335">
    <property type="entry name" value="S-adenosyl-L-methionine-dependent methyltransferases"/>
    <property type="match status" value="1"/>
</dbReference>
<protein>
    <submittedName>
        <fullName evidence="1">SAM-dependent methyltransferase</fullName>
    </submittedName>
</protein>
<name>A0ABQ6E2E3_9GAMM</name>
<sequence>MEEFSKVKLGKRLTAIESIVNDEYDHIWDCCCDHGLLGFQLLEKGKAETQHFVDIVPQLLEQIESKLKRFYRGDKQWQVHCLDVAQLPLLDYPTQKHLIIIAGVGGQLLIDFLSKLLPLSATMNIEFVLSPVHHNYQLRAFLANHQCALIDEFIVAENKRYYEVLHINNSEPHVNAAQISLVGNKMWDFENSDHQNYLQQTLAHYQRMAKNPNTEVDQIISAYQQLIL</sequence>
<keyword evidence="1" id="KW-0808">Transferase</keyword>
<dbReference type="GO" id="GO:0008168">
    <property type="term" value="F:methyltransferase activity"/>
    <property type="evidence" value="ECO:0007669"/>
    <property type="project" value="UniProtKB-KW"/>
</dbReference>
<dbReference type="Gene3D" id="3.40.50.150">
    <property type="entry name" value="Vaccinia Virus protein VP39"/>
    <property type="match status" value="1"/>
</dbReference>
<keyword evidence="1" id="KW-0489">Methyltransferase</keyword>
<gene>
    <name evidence="1" type="ORF">GCM10007916_22100</name>
</gene>
<keyword evidence="2" id="KW-1185">Reference proteome</keyword>
<dbReference type="PANTHER" id="PTHR38451">
    <property type="entry name" value="TRNA (ADENINE(22)-N(1))-METHYLTRANSFERASE"/>
    <property type="match status" value="1"/>
</dbReference>
<dbReference type="PIRSF" id="PIRSF028234">
    <property type="entry name" value="UCP028234"/>
    <property type="match status" value="1"/>
</dbReference>
<accession>A0ABQ6E2E3</accession>
<dbReference type="InterPro" id="IPR016876">
    <property type="entry name" value="UCP028234"/>
</dbReference>
<dbReference type="RefSeq" id="WP_284204266.1">
    <property type="nucleotide sequence ID" value="NZ_BSPQ01000010.1"/>
</dbReference>
<dbReference type="InterPro" id="IPR029063">
    <property type="entry name" value="SAM-dependent_MTases_sf"/>
</dbReference>
<proteinExistence type="predicted"/>
<organism evidence="1 2">
    <name type="scientific">Psychromonas marina</name>
    <dbReference type="NCBI Taxonomy" id="88364"/>
    <lineage>
        <taxon>Bacteria</taxon>
        <taxon>Pseudomonadati</taxon>
        <taxon>Pseudomonadota</taxon>
        <taxon>Gammaproteobacteria</taxon>
        <taxon>Alteromonadales</taxon>
        <taxon>Psychromonadaceae</taxon>
        <taxon>Psychromonas</taxon>
    </lineage>
</organism>
<dbReference type="Proteomes" id="UP001157353">
    <property type="component" value="Unassembled WGS sequence"/>
</dbReference>
<evidence type="ECO:0000313" key="1">
    <source>
        <dbReference type="EMBL" id="GLS91141.1"/>
    </source>
</evidence>
<dbReference type="PANTHER" id="PTHR38451:SF1">
    <property type="entry name" value="TRNA (ADENINE(22)-N(1))-METHYLTRANSFERASE"/>
    <property type="match status" value="1"/>
</dbReference>